<sequence length="200" mass="20447">MTSGFGWAGDWRSSGWRKLMWGGAAAFLAWPLIAMQFGVPGVNWTASDFIVMGVLLGAAGGAVELGARMSPHPAYRAGAAVAIGGAFLIVWINLAVGAIGSEDNPANLMYAGVLLTGLVGAALARLRARGLVRTLLAMAAVQVLVPFVAVMRGLVEPATSLTELAGVTLFFLAPWLLSAALFALAARAEAAPRGVQGSGG</sequence>
<comment type="caution">
    <text evidence="2">The sequence shown here is derived from an EMBL/GenBank/DDBJ whole genome shotgun (WGS) entry which is preliminary data.</text>
</comment>
<dbReference type="AlphaFoldDB" id="A0A918T240"/>
<feature type="transmembrane region" description="Helical" evidence="1">
    <location>
        <begin position="49"/>
        <end position="67"/>
    </location>
</feature>
<feature type="transmembrane region" description="Helical" evidence="1">
    <location>
        <begin position="167"/>
        <end position="186"/>
    </location>
</feature>
<feature type="transmembrane region" description="Helical" evidence="1">
    <location>
        <begin position="19"/>
        <end position="37"/>
    </location>
</feature>
<feature type="transmembrane region" description="Helical" evidence="1">
    <location>
        <begin position="106"/>
        <end position="123"/>
    </location>
</feature>
<evidence type="ECO:0000256" key="1">
    <source>
        <dbReference type="SAM" id="Phobius"/>
    </source>
</evidence>
<reference evidence="2" key="1">
    <citation type="journal article" date="2014" name="Int. J. Syst. Evol. Microbiol.">
        <title>Complete genome sequence of Corynebacterium casei LMG S-19264T (=DSM 44701T), isolated from a smear-ripened cheese.</title>
        <authorList>
            <consortium name="US DOE Joint Genome Institute (JGI-PGF)"/>
            <person name="Walter F."/>
            <person name="Albersmeier A."/>
            <person name="Kalinowski J."/>
            <person name="Ruckert C."/>
        </authorList>
    </citation>
    <scope>NUCLEOTIDE SEQUENCE</scope>
    <source>
        <strain evidence="2">KCTC 23077</strain>
    </source>
</reference>
<keyword evidence="3" id="KW-1185">Reference proteome</keyword>
<protein>
    <submittedName>
        <fullName evidence="2">Uncharacterized protein</fullName>
    </submittedName>
</protein>
<gene>
    <name evidence="2" type="ORF">GCM10007067_21800</name>
</gene>
<reference evidence="2" key="2">
    <citation type="submission" date="2020-09" db="EMBL/GenBank/DDBJ databases">
        <authorList>
            <person name="Sun Q."/>
            <person name="Kim S."/>
        </authorList>
    </citation>
    <scope>NUCLEOTIDE SEQUENCE</scope>
    <source>
        <strain evidence="2">KCTC 23077</strain>
    </source>
</reference>
<name>A0A918T240_9GAMM</name>
<evidence type="ECO:0000313" key="3">
    <source>
        <dbReference type="Proteomes" id="UP000646426"/>
    </source>
</evidence>
<dbReference type="Proteomes" id="UP000646426">
    <property type="component" value="Unassembled WGS sequence"/>
</dbReference>
<keyword evidence="1" id="KW-0812">Transmembrane</keyword>
<feature type="transmembrane region" description="Helical" evidence="1">
    <location>
        <begin position="79"/>
        <end position="100"/>
    </location>
</feature>
<keyword evidence="1" id="KW-1133">Transmembrane helix</keyword>
<evidence type="ECO:0000313" key="2">
    <source>
        <dbReference type="EMBL" id="GHA83328.1"/>
    </source>
</evidence>
<feature type="transmembrane region" description="Helical" evidence="1">
    <location>
        <begin position="135"/>
        <end position="155"/>
    </location>
</feature>
<keyword evidence="1" id="KW-0472">Membrane</keyword>
<dbReference type="RefSeq" id="WP_189456424.1">
    <property type="nucleotide sequence ID" value="NZ_BMYD01000003.1"/>
</dbReference>
<accession>A0A918T240</accession>
<proteinExistence type="predicted"/>
<organism evidence="2 3">
    <name type="scientific">Cognatilysobacter bugurensis</name>
    <dbReference type="NCBI Taxonomy" id="543356"/>
    <lineage>
        <taxon>Bacteria</taxon>
        <taxon>Pseudomonadati</taxon>
        <taxon>Pseudomonadota</taxon>
        <taxon>Gammaproteobacteria</taxon>
        <taxon>Lysobacterales</taxon>
        <taxon>Lysobacteraceae</taxon>
        <taxon>Cognatilysobacter</taxon>
    </lineage>
</organism>
<dbReference type="EMBL" id="BMYD01000003">
    <property type="protein sequence ID" value="GHA83328.1"/>
    <property type="molecule type" value="Genomic_DNA"/>
</dbReference>